<dbReference type="Pfam" id="PF20172">
    <property type="entry name" value="DUF6538"/>
    <property type="match status" value="1"/>
</dbReference>
<dbReference type="SUPFAM" id="SSF56349">
    <property type="entry name" value="DNA breaking-rejoining enzymes"/>
    <property type="match status" value="1"/>
</dbReference>
<sequence>MRNNRNDQDRHLIQRRGIYHYKRRVPAIVSDMDARSPHVRTSLKTSDLALARSKRDALEAADDQLWASMIADEPRAAAQARYKAAVKRVEAMGFSYRSTEEMLVSRDMRDTLSRIEAVMEERTPASTSMAVLGVTKAPSVTLTEAFKVYTDEIVHDELRGKSESQKQSWKKVKQRAVNNFVEIVSDKAISEITRADALKLYNHWLNRIAPKKGRPTHKPTSGNRDLGNLRGLYESYHKHQGIEIKQNPFDGLGFAEKTKRSRPPIPTEWIKTKLLAGDGLTGLNTEARGVLLAMIETGARPSELCNLQKTEIFLKAEVPYIRIEPREDHDNPREIKTESSVRSVPLVGVALAVFQAHPNGFPRYVNKENSLTTAINKYLRESELLPTDKHTFYSLRHSFEDRMKEGGLDEELRRGLMGHTIQRPKYGSGGALAWQRDELNKIALPFDAAIVLHAQTRRPTRRPTGEETPPPPQAT</sequence>
<dbReference type="InterPro" id="IPR002104">
    <property type="entry name" value="Integrase_catalytic"/>
</dbReference>
<evidence type="ECO:0000313" key="7">
    <source>
        <dbReference type="EMBL" id="MBT1154309.1"/>
    </source>
</evidence>
<evidence type="ECO:0000256" key="4">
    <source>
        <dbReference type="ARBA" id="ARBA00023172"/>
    </source>
</evidence>
<dbReference type="PANTHER" id="PTHR30349">
    <property type="entry name" value="PHAGE INTEGRASE-RELATED"/>
    <property type="match status" value="1"/>
</dbReference>
<comment type="similarity">
    <text evidence="1">Belongs to the 'phage' integrase family.</text>
</comment>
<reference evidence="7" key="1">
    <citation type="journal article" date="2021" name="Microorganisms">
        <title>Phylogenomic Reconstruction and Metabolic Potential of the Genus Aminobacter.</title>
        <authorList>
            <person name="Artuso I."/>
            <person name="Turrini P."/>
            <person name="Pirolo M."/>
            <person name="Lugli G.A."/>
            <person name="Ventura M."/>
            <person name="Visca P."/>
        </authorList>
    </citation>
    <scope>NUCLEOTIDE SEQUENCE</scope>
    <source>
        <strain evidence="7">LMG 26462</strain>
    </source>
</reference>
<proteinExistence type="inferred from homology"/>
<feature type="region of interest" description="Disordered" evidence="5">
    <location>
        <begin position="455"/>
        <end position="475"/>
    </location>
</feature>
<keyword evidence="8" id="KW-1185">Reference proteome</keyword>
<evidence type="ECO:0000256" key="3">
    <source>
        <dbReference type="ARBA" id="ARBA00023125"/>
    </source>
</evidence>
<dbReference type="PANTHER" id="PTHR30349:SF64">
    <property type="entry name" value="PROPHAGE INTEGRASE INTD-RELATED"/>
    <property type="match status" value="1"/>
</dbReference>
<dbReference type="EMBL" id="JAFLWW010000001">
    <property type="protein sequence ID" value="MBT1154309.1"/>
    <property type="molecule type" value="Genomic_DNA"/>
</dbReference>
<keyword evidence="2" id="KW-0229">DNA integration</keyword>
<evidence type="ECO:0000259" key="6">
    <source>
        <dbReference type="PROSITE" id="PS51898"/>
    </source>
</evidence>
<dbReference type="Gene3D" id="1.10.150.130">
    <property type="match status" value="1"/>
</dbReference>
<comment type="caution">
    <text evidence="7">The sequence shown here is derived from an EMBL/GenBank/DDBJ whole genome shotgun (WGS) entry which is preliminary data.</text>
</comment>
<dbReference type="RefSeq" id="WP_214385416.1">
    <property type="nucleotide sequence ID" value="NZ_JAFLWW010000001.1"/>
</dbReference>
<dbReference type="GO" id="GO:0015074">
    <property type="term" value="P:DNA integration"/>
    <property type="evidence" value="ECO:0007669"/>
    <property type="project" value="UniProtKB-KW"/>
</dbReference>
<evidence type="ECO:0000256" key="1">
    <source>
        <dbReference type="ARBA" id="ARBA00008857"/>
    </source>
</evidence>
<keyword evidence="4" id="KW-0233">DNA recombination</keyword>
<evidence type="ECO:0000256" key="2">
    <source>
        <dbReference type="ARBA" id="ARBA00022908"/>
    </source>
</evidence>
<dbReference type="Proteomes" id="UP001138921">
    <property type="component" value="Unassembled WGS sequence"/>
</dbReference>
<dbReference type="Gene3D" id="1.10.443.10">
    <property type="entry name" value="Intergrase catalytic core"/>
    <property type="match status" value="1"/>
</dbReference>
<dbReference type="InterPro" id="IPR013762">
    <property type="entry name" value="Integrase-like_cat_sf"/>
</dbReference>
<dbReference type="PROSITE" id="PS51898">
    <property type="entry name" value="TYR_RECOMBINASE"/>
    <property type="match status" value="1"/>
</dbReference>
<dbReference type="InterPro" id="IPR050090">
    <property type="entry name" value="Tyrosine_recombinase_XerCD"/>
</dbReference>
<organism evidence="7 8">
    <name type="scientific">Aminobacter anthyllidis</name>
    <dbReference type="NCBI Taxonomy" id="1035067"/>
    <lineage>
        <taxon>Bacteria</taxon>
        <taxon>Pseudomonadati</taxon>
        <taxon>Pseudomonadota</taxon>
        <taxon>Alphaproteobacteria</taxon>
        <taxon>Hyphomicrobiales</taxon>
        <taxon>Phyllobacteriaceae</taxon>
        <taxon>Aminobacter</taxon>
    </lineage>
</organism>
<dbReference type="InterPro" id="IPR046668">
    <property type="entry name" value="DUF6538"/>
</dbReference>
<dbReference type="GO" id="GO:0006310">
    <property type="term" value="P:DNA recombination"/>
    <property type="evidence" value="ECO:0007669"/>
    <property type="project" value="UniProtKB-KW"/>
</dbReference>
<gene>
    <name evidence="7" type="ORF">J1C56_01755</name>
</gene>
<keyword evidence="3" id="KW-0238">DNA-binding</keyword>
<evidence type="ECO:0000256" key="5">
    <source>
        <dbReference type="SAM" id="MobiDB-lite"/>
    </source>
</evidence>
<dbReference type="GO" id="GO:0003677">
    <property type="term" value="F:DNA binding"/>
    <property type="evidence" value="ECO:0007669"/>
    <property type="project" value="UniProtKB-KW"/>
</dbReference>
<feature type="domain" description="Tyr recombinase" evidence="6">
    <location>
        <begin position="260"/>
        <end position="440"/>
    </location>
</feature>
<dbReference type="InterPro" id="IPR011010">
    <property type="entry name" value="DNA_brk_join_enz"/>
</dbReference>
<dbReference type="AlphaFoldDB" id="A0A9X1D433"/>
<protein>
    <submittedName>
        <fullName evidence="7">Tyrosine-type recombinase/integrase</fullName>
    </submittedName>
</protein>
<name>A0A9X1D433_9HYPH</name>
<accession>A0A9X1D433</accession>
<evidence type="ECO:0000313" key="8">
    <source>
        <dbReference type="Proteomes" id="UP001138921"/>
    </source>
</evidence>
<dbReference type="Pfam" id="PF00589">
    <property type="entry name" value="Phage_integrase"/>
    <property type="match status" value="1"/>
</dbReference>
<dbReference type="InterPro" id="IPR010998">
    <property type="entry name" value="Integrase_recombinase_N"/>
</dbReference>
<reference evidence="7" key="2">
    <citation type="submission" date="2021-03" db="EMBL/GenBank/DDBJ databases">
        <authorList>
            <person name="Artuso I."/>
            <person name="Turrini P."/>
            <person name="Pirolo M."/>
            <person name="Lugli G.A."/>
            <person name="Ventura M."/>
            <person name="Visca P."/>
        </authorList>
    </citation>
    <scope>NUCLEOTIDE SEQUENCE</scope>
    <source>
        <strain evidence="7">LMG 26462</strain>
    </source>
</reference>